<dbReference type="Proteomes" id="UP000008075">
    <property type="component" value="Chromosome"/>
</dbReference>
<name>D3VBY2_XENNA</name>
<dbReference type="STRING" id="406817.XNC1_3943"/>
<dbReference type="AlphaFoldDB" id="D3VBY2"/>
<dbReference type="EMBL" id="FN667742">
    <property type="protein sequence ID" value="CBJ91971.1"/>
    <property type="molecule type" value="Genomic_DNA"/>
</dbReference>
<dbReference type="eggNOG" id="COG2026">
    <property type="taxonomic scope" value="Bacteria"/>
</dbReference>
<reference evidence="1 2" key="1">
    <citation type="journal article" date="2011" name="PLoS ONE">
        <title>The entomopathogenic bacterial endosymbionts xenorhabdus and photorhabdus: convergent lifestyles from divergent genomes.</title>
        <authorList>
            <person name="Chaston J.M."/>
            <person name="Suen G."/>
            <person name="Tucker S.L."/>
            <person name="Andersen A.W."/>
            <person name="Bhasin A."/>
            <person name="Bode E."/>
            <person name="Bode H.B."/>
            <person name="Brachmann A.O."/>
            <person name="Cowles C.E."/>
            <person name="Cowles K.N."/>
            <person name="Darby C."/>
            <person name="de Leon L."/>
            <person name="Drace K."/>
            <person name="Du Z."/>
            <person name="Givaudan A."/>
            <person name="Herbert Tran E.E."/>
            <person name="Jewell K.A."/>
            <person name="Knack J.J."/>
            <person name="Krasomil-Osterfeld K.C."/>
            <person name="Kukor R."/>
            <person name="Lanois A."/>
            <person name="Latreille P."/>
            <person name="Leimgruber N.K."/>
            <person name="Lipke C.M."/>
            <person name="Liu R."/>
            <person name="Lu X."/>
            <person name="Martens E.C."/>
            <person name="Marri P.R."/>
            <person name="Medigue C."/>
            <person name="Menard M.L."/>
            <person name="Miller N.M."/>
            <person name="Morales-Soto N."/>
            <person name="Norton S."/>
            <person name="Ogier J.C."/>
            <person name="Orchard S.S."/>
            <person name="Park D."/>
            <person name="Park Y."/>
            <person name="Qurollo B.A."/>
            <person name="Sugar D.R."/>
            <person name="Richards G.R."/>
            <person name="Rouy Z."/>
            <person name="Slominski B."/>
            <person name="Slominski K."/>
            <person name="Snyder H."/>
            <person name="Tjaden B.C."/>
            <person name="van der Hoeven R."/>
            <person name="Welch R.D."/>
            <person name="Wheeler C."/>
            <person name="Xiang B."/>
            <person name="Barbazuk B."/>
            <person name="Gaudriault S."/>
            <person name="Goodner B."/>
            <person name="Slater S.C."/>
            <person name="Forst S."/>
            <person name="Goldman B.S."/>
            <person name="Goodrich-Blair H."/>
        </authorList>
    </citation>
    <scope>NUCLEOTIDE SEQUENCE [LARGE SCALE GENOMIC DNA]</scope>
    <source>
        <strain evidence="2">ATCC 19061 / DSM 3370 / CCUG 14189 / LMG 1036 / NCIMB 9965 / AN6</strain>
    </source>
</reference>
<evidence type="ECO:0000313" key="1">
    <source>
        <dbReference type="EMBL" id="CBJ91971.1"/>
    </source>
</evidence>
<dbReference type="InterPro" id="IPR035093">
    <property type="entry name" value="RelE/ParE_toxin_dom_sf"/>
</dbReference>
<evidence type="ECO:0008006" key="3">
    <source>
        <dbReference type="Google" id="ProtNLM"/>
    </source>
</evidence>
<evidence type="ECO:0000313" key="2">
    <source>
        <dbReference type="Proteomes" id="UP000008075"/>
    </source>
</evidence>
<protein>
    <recommendedName>
        <fullName evidence="3">Type II toxin-antitoxin system RelE/ParE family toxin</fullName>
    </recommendedName>
</protein>
<dbReference type="HOGENOM" id="CLU_157820_0_0_6"/>
<dbReference type="KEGG" id="xne:XNC1_3943"/>
<accession>D3VBY2</accession>
<dbReference type="GeneID" id="24903188"/>
<dbReference type="Pfam" id="PF15781">
    <property type="entry name" value="ParE-like_toxin"/>
    <property type="match status" value="1"/>
</dbReference>
<sequence length="108" mass="12885">MSEEQKNDLQVYETRRFAKALSKLPENLLSVIEDEIEKIIDNPKIGELKKGDLDFLRVHKFLLNSQLTLLGYCWKGEKIELYLLDIGSHENFYQEQKRYRKVDLKLIR</sequence>
<dbReference type="RefSeq" id="WP_010848777.1">
    <property type="nucleotide sequence ID" value="NC_014228.1"/>
</dbReference>
<keyword evidence="2" id="KW-1185">Reference proteome</keyword>
<dbReference type="Gene3D" id="3.30.2310.20">
    <property type="entry name" value="RelE-like"/>
    <property type="match status" value="1"/>
</dbReference>
<gene>
    <name evidence="1" type="ordered locus">XNC1_3943</name>
</gene>
<organism evidence="1 2">
    <name type="scientific">Xenorhabdus nematophila (strain ATCC 19061 / DSM 3370 / CCUG 14189 / LMG 1036 / NCIMB 9965 / AN6)</name>
    <dbReference type="NCBI Taxonomy" id="406817"/>
    <lineage>
        <taxon>Bacteria</taxon>
        <taxon>Pseudomonadati</taxon>
        <taxon>Pseudomonadota</taxon>
        <taxon>Gammaproteobacteria</taxon>
        <taxon>Enterobacterales</taxon>
        <taxon>Morganellaceae</taxon>
        <taxon>Xenorhabdus</taxon>
    </lineage>
</organism>
<proteinExistence type="predicted"/>
<dbReference type="InterPro" id="IPR031552">
    <property type="entry name" value="ParE-like_toxin"/>
</dbReference>